<name>J3LGS3_ORYBR</name>
<dbReference type="Gramene" id="OB02G38400.1">
    <property type="protein sequence ID" value="OB02G38400.1"/>
    <property type="gene ID" value="OB02G38400"/>
</dbReference>
<sequence>MKRKRYRARHMRAQKYITREHQTRVRIYGVLELRRVVKRSNQLKPLSRCTASPKR</sequence>
<protein>
    <submittedName>
        <fullName evidence="1">Uncharacterized protein</fullName>
    </submittedName>
</protein>
<evidence type="ECO:0000313" key="2">
    <source>
        <dbReference type="Proteomes" id="UP000006038"/>
    </source>
</evidence>
<dbReference type="HOGENOM" id="CLU_3038569_0_0_1"/>
<organism evidence="1">
    <name type="scientific">Oryza brachyantha</name>
    <name type="common">malo sina</name>
    <dbReference type="NCBI Taxonomy" id="4533"/>
    <lineage>
        <taxon>Eukaryota</taxon>
        <taxon>Viridiplantae</taxon>
        <taxon>Streptophyta</taxon>
        <taxon>Embryophyta</taxon>
        <taxon>Tracheophyta</taxon>
        <taxon>Spermatophyta</taxon>
        <taxon>Magnoliopsida</taxon>
        <taxon>Liliopsida</taxon>
        <taxon>Poales</taxon>
        <taxon>Poaceae</taxon>
        <taxon>BOP clade</taxon>
        <taxon>Oryzoideae</taxon>
        <taxon>Oryzeae</taxon>
        <taxon>Oryzinae</taxon>
        <taxon>Oryza</taxon>
    </lineage>
</organism>
<proteinExistence type="predicted"/>
<reference evidence="1" key="1">
    <citation type="submission" date="2013-04" db="UniProtKB">
        <authorList>
            <consortium name="EnsemblPlants"/>
        </authorList>
    </citation>
    <scope>IDENTIFICATION</scope>
</reference>
<dbReference type="AlphaFoldDB" id="J3LGS3"/>
<dbReference type="EnsemblPlants" id="OB02G38400.1">
    <property type="protein sequence ID" value="OB02G38400.1"/>
    <property type="gene ID" value="OB02G38400"/>
</dbReference>
<accession>J3LGS3</accession>
<evidence type="ECO:0000313" key="1">
    <source>
        <dbReference type="EnsemblPlants" id="OB02G38400.1"/>
    </source>
</evidence>
<keyword evidence="2" id="KW-1185">Reference proteome</keyword>
<dbReference type="Proteomes" id="UP000006038">
    <property type="component" value="Unassembled WGS sequence"/>
</dbReference>